<reference evidence="2 3" key="1">
    <citation type="submission" date="2019-12" db="EMBL/GenBank/DDBJ databases">
        <title>Paraburkholderia acidiphila 7Q-K02 sp. nov and Paraburkholderia acidisoli DHF22 sp. nov., two strains isolated from forest soil.</title>
        <authorList>
            <person name="Gao Z."/>
            <person name="Qiu L."/>
        </authorList>
    </citation>
    <scope>NUCLEOTIDE SEQUENCE [LARGE SCALE GENOMIC DNA]</scope>
    <source>
        <strain evidence="2 3">7Q-K02</strain>
    </source>
</reference>
<keyword evidence="3" id="KW-1185">Reference proteome</keyword>
<accession>A0A7Z2GB60</accession>
<sequence>MSPFTLIDVAPMRDGIHIYSAVKSAESNYREAVPDQGGVLANALEHHAGLFILVGTATLSAMALSAVLLIFQILLG</sequence>
<organism evidence="2 3">
    <name type="scientific">Paraburkholderia acidiphila</name>
    <dbReference type="NCBI Taxonomy" id="2571747"/>
    <lineage>
        <taxon>Bacteria</taxon>
        <taxon>Pseudomonadati</taxon>
        <taxon>Pseudomonadota</taxon>
        <taxon>Betaproteobacteria</taxon>
        <taxon>Burkholderiales</taxon>
        <taxon>Burkholderiaceae</taxon>
        <taxon>Paraburkholderia</taxon>
    </lineage>
</organism>
<dbReference type="AlphaFoldDB" id="A0A7Z2GB60"/>
<gene>
    <name evidence="2" type="ORF">FAZ97_26780</name>
</gene>
<protein>
    <submittedName>
        <fullName evidence="2">Uncharacterized protein</fullName>
    </submittedName>
</protein>
<keyword evidence="1" id="KW-0472">Membrane</keyword>
<keyword evidence="1" id="KW-1133">Transmembrane helix</keyword>
<evidence type="ECO:0000313" key="3">
    <source>
        <dbReference type="Proteomes" id="UP000434209"/>
    </source>
</evidence>
<dbReference type="RefSeq" id="WP_158761576.1">
    <property type="nucleotide sequence ID" value="NZ_CP046911.1"/>
</dbReference>
<dbReference type="EMBL" id="CP046911">
    <property type="protein sequence ID" value="QGZ58590.1"/>
    <property type="molecule type" value="Genomic_DNA"/>
</dbReference>
<feature type="transmembrane region" description="Helical" evidence="1">
    <location>
        <begin position="50"/>
        <end position="75"/>
    </location>
</feature>
<dbReference type="KEGG" id="pacp:FAZ97_26780"/>
<proteinExistence type="predicted"/>
<name>A0A7Z2GB60_9BURK</name>
<keyword evidence="1" id="KW-0812">Transmembrane</keyword>
<evidence type="ECO:0000256" key="1">
    <source>
        <dbReference type="SAM" id="Phobius"/>
    </source>
</evidence>
<dbReference type="Proteomes" id="UP000434209">
    <property type="component" value="Chromosome 3"/>
</dbReference>
<evidence type="ECO:0000313" key="2">
    <source>
        <dbReference type="EMBL" id="QGZ58590.1"/>
    </source>
</evidence>